<reference evidence="2 3" key="1">
    <citation type="submission" date="2024-01" db="EMBL/GenBank/DDBJ databases">
        <title>Complete genome sequence of Citroniella saccharovorans strain M6.X9, isolated from human fecal sample.</title>
        <authorList>
            <person name="Cheng G."/>
            <person name="Westerholm M."/>
            <person name="Schnurer A."/>
        </authorList>
    </citation>
    <scope>NUCLEOTIDE SEQUENCE [LARGE SCALE GENOMIC DNA]</scope>
    <source>
        <strain evidence="2 3">DSM 29873</strain>
    </source>
</reference>
<dbReference type="SUPFAM" id="SSF101478">
    <property type="entry name" value="ADP-ribosylglycohydrolase"/>
    <property type="match status" value="1"/>
</dbReference>
<feature type="binding site" evidence="1">
    <location>
        <position position="36"/>
    </location>
    <ligand>
        <name>Mg(2+)</name>
        <dbReference type="ChEBI" id="CHEBI:18420"/>
        <label>1</label>
    </ligand>
</feature>
<feature type="binding site" evidence="1">
    <location>
        <position position="217"/>
    </location>
    <ligand>
        <name>Mg(2+)</name>
        <dbReference type="ChEBI" id="CHEBI:18420"/>
        <label>1</label>
    </ligand>
</feature>
<feature type="binding site" evidence="1">
    <location>
        <position position="34"/>
    </location>
    <ligand>
        <name>Mg(2+)</name>
        <dbReference type="ChEBI" id="CHEBI:18420"/>
        <label>1</label>
    </ligand>
</feature>
<evidence type="ECO:0000256" key="1">
    <source>
        <dbReference type="PIRSR" id="PIRSR605502-1"/>
    </source>
</evidence>
<evidence type="ECO:0000313" key="2">
    <source>
        <dbReference type="EMBL" id="MEB3429366.1"/>
    </source>
</evidence>
<dbReference type="EMBL" id="JAYKOT010000003">
    <property type="protein sequence ID" value="MEB3429366.1"/>
    <property type="molecule type" value="Genomic_DNA"/>
</dbReference>
<dbReference type="InterPro" id="IPR036705">
    <property type="entry name" value="Ribosyl_crysJ1_sf"/>
</dbReference>
<accession>A0AAW9MQL1</accession>
<proteinExistence type="predicted"/>
<protein>
    <submittedName>
        <fullName evidence="2">ADP-ribosylglycohydrolase family protein</fullName>
    </submittedName>
</protein>
<feature type="binding site" evidence="1">
    <location>
        <position position="35"/>
    </location>
    <ligand>
        <name>Mg(2+)</name>
        <dbReference type="ChEBI" id="CHEBI:18420"/>
        <label>1</label>
    </ligand>
</feature>
<dbReference type="InterPro" id="IPR005502">
    <property type="entry name" value="Ribosyl_crysJ1"/>
</dbReference>
<dbReference type="Gene3D" id="1.10.4080.10">
    <property type="entry name" value="ADP-ribosylation/Crystallin J1"/>
    <property type="match status" value="1"/>
</dbReference>
<feature type="binding site" evidence="1">
    <location>
        <position position="218"/>
    </location>
    <ligand>
        <name>Mg(2+)</name>
        <dbReference type="ChEBI" id="CHEBI:18420"/>
        <label>1</label>
    </ligand>
</feature>
<dbReference type="AlphaFoldDB" id="A0AAW9MQL1"/>
<evidence type="ECO:0000313" key="3">
    <source>
        <dbReference type="Proteomes" id="UP001357733"/>
    </source>
</evidence>
<comment type="cofactor">
    <cofactor evidence="1">
        <name>Mg(2+)</name>
        <dbReference type="ChEBI" id="CHEBI:18420"/>
    </cofactor>
    <text evidence="1">Binds 2 magnesium ions per subunit.</text>
</comment>
<keyword evidence="3" id="KW-1185">Reference proteome</keyword>
<dbReference type="Proteomes" id="UP001357733">
    <property type="component" value="Unassembled WGS sequence"/>
</dbReference>
<comment type="caution">
    <text evidence="2">The sequence shown here is derived from an EMBL/GenBank/DDBJ whole genome shotgun (WGS) entry which is preliminary data.</text>
</comment>
<dbReference type="PANTHER" id="PTHR16222:SF12">
    <property type="entry name" value="ADP-RIBOSYLGLYCOHYDROLASE-RELATED"/>
    <property type="match status" value="1"/>
</dbReference>
<dbReference type="GO" id="GO:0046872">
    <property type="term" value="F:metal ion binding"/>
    <property type="evidence" value="ECO:0007669"/>
    <property type="project" value="UniProtKB-KW"/>
</dbReference>
<dbReference type="Pfam" id="PF03747">
    <property type="entry name" value="ADP_ribosyl_GH"/>
    <property type="match status" value="1"/>
</dbReference>
<dbReference type="InterPro" id="IPR050792">
    <property type="entry name" value="ADP-ribosylglycohydrolase"/>
</dbReference>
<keyword evidence="1" id="KW-0479">Metal-binding</keyword>
<feature type="binding site" evidence="1">
    <location>
        <position position="215"/>
    </location>
    <ligand>
        <name>Mg(2+)</name>
        <dbReference type="ChEBI" id="CHEBI:18420"/>
        <label>1</label>
    </ligand>
</feature>
<organism evidence="2 3">
    <name type="scientific">Citroniella saccharovorans</name>
    <dbReference type="NCBI Taxonomy" id="2053367"/>
    <lineage>
        <taxon>Bacteria</taxon>
        <taxon>Bacillati</taxon>
        <taxon>Bacillota</taxon>
        <taxon>Tissierellia</taxon>
        <taxon>Tissierellales</taxon>
        <taxon>Peptoniphilaceae</taxon>
        <taxon>Citroniella</taxon>
    </lineage>
</organism>
<name>A0AAW9MQL1_9FIRM</name>
<dbReference type="RefSeq" id="WP_324619559.1">
    <property type="nucleotide sequence ID" value="NZ_JAYKOT010000003.1"/>
</dbReference>
<keyword evidence="1" id="KW-0460">Magnesium</keyword>
<gene>
    <name evidence="2" type="ORF">VLK81_04940</name>
</gene>
<dbReference type="PANTHER" id="PTHR16222">
    <property type="entry name" value="ADP-RIBOSYLGLYCOHYDROLASE"/>
    <property type="match status" value="1"/>
</dbReference>
<sequence>MLGAIVGDVVGSRFEWNNIKTKDFELFTDKCDFTDDSVMTLAIAKALTESKDNFMDLEEKTIYYMQKLGRKYPDRGYGNHFLEWIYDDNPKAYNSFGNGSAMRVSPVAYVGKTLDEVKKLSRVVTSVSHNHPEGIKGAECTAVAIFLAKNGSSKQEIKDLVSSEYYDIDFTLDQVREAYQYDVTCMGSLPISIVSFLEANSFEDGIRNVISVGGDSDTLAAIAGPILEAYYGIPEEIKEKSLYFLNPELIKIYDDFFDKFPK</sequence>